<dbReference type="Proteomes" id="UP000762676">
    <property type="component" value="Unassembled WGS sequence"/>
</dbReference>
<dbReference type="GO" id="GO:0005615">
    <property type="term" value="C:extracellular space"/>
    <property type="evidence" value="ECO:0007669"/>
    <property type="project" value="TreeGrafter"/>
</dbReference>
<dbReference type="InterPro" id="IPR014716">
    <property type="entry name" value="Fibrinogen_a/b/g_C_1"/>
</dbReference>
<name>A0AAV4JMM5_9GAST</name>
<keyword evidence="1" id="KW-1015">Disulfide bond</keyword>
<dbReference type="AlphaFoldDB" id="A0AAV4JMM5"/>
<accession>A0AAV4JMM5</accession>
<evidence type="ECO:0000313" key="4">
    <source>
        <dbReference type="EMBL" id="GFS22227.1"/>
    </source>
</evidence>
<dbReference type="PANTHER" id="PTHR19143:SF458">
    <property type="entry name" value="FIBRINOGEN C-TERMINAL DOMAIN-CONTAINING PROTEIN-RELATED"/>
    <property type="match status" value="1"/>
</dbReference>
<feature type="domain" description="Fibrinogen C-terminal" evidence="3">
    <location>
        <begin position="435"/>
        <end position="651"/>
    </location>
</feature>
<feature type="signal peptide" evidence="2">
    <location>
        <begin position="1"/>
        <end position="20"/>
    </location>
</feature>
<evidence type="ECO:0000256" key="2">
    <source>
        <dbReference type="SAM" id="SignalP"/>
    </source>
</evidence>
<dbReference type="InterPro" id="IPR050373">
    <property type="entry name" value="Fibrinogen_C-term_domain"/>
</dbReference>
<proteinExistence type="predicted"/>
<dbReference type="InterPro" id="IPR002181">
    <property type="entry name" value="Fibrinogen_a/b/g_C_dom"/>
</dbReference>
<reference evidence="4 5" key="1">
    <citation type="journal article" date="2021" name="Elife">
        <title>Chloroplast acquisition without the gene transfer in kleptoplastic sea slugs, Plakobranchus ocellatus.</title>
        <authorList>
            <person name="Maeda T."/>
            <person name="Takahashi S."/>
            <person name="Yoshida T."/>
            <person name="Shimamura S."/>
            <person name="Takaki Y."/>
            <person name="Nagai Y."/>
            <person name="Toyoda A."/>
            <person name="Suzuki Y."/>
            <person name="Arimoto A."/>
            <person name="Ishii H."/>
            <person name="Satoh N."/>
            <person name="Nishiyama T."/>
            <person name="Hasebe M."/>
            <person name="Maruyama T."/>
            <person name="Minagawa J."/>
            <person name="Obokata J."/>
            <person name="Shigenobu S."/>
        </authorList>
    </citation>
    <scope>NUCLEOTIDE SEQUENCE [LARGE SCALE GENOMIC DNA]</scope>
</reference>
<feature type="chain" id="PRO_5043887305" evidence="2">
    <location>
        <begin position="21"/>
        <end position="651"/>
    </location>
</feature>
<comment type="caution">
    <text evidence="4">The sequence shown here is derived from an EMBL/GenBank/DDBJ whole genome shotgun (WGS) entry which is preliminary data.</text>
</comment>
<gene>
    <name evidence="4" type="ORF">ElyMa_006945300</name>
</gene>
<dbReference type="SMART" id="SM00186">
    <property type="entry name" value="FBG"/>
    <property type="match status" value="1"/>
</dbReference>
<evidence type="ECO:0000256" key="1">
    <source>
        <dbReference type="ARBA" id="ARBA00023157"/>
    </source>
</evidence>
<dbReference type="EMBL" id="BMAT01013890">
    <property type="protein sequence ID" value="GFS22227.1"/>
    <property type="molecule type" value="Genomic_DNA"/>
</dbReference>
<dbReference type="InterPro" id="IPR036056">
    <property type="entry name" value="Fibrinogen-like_C"/>
</dbReference>
<dbReference type="InterPro" id="IPR020837">
    <property type="entry name" value="Fibrinogen_CS"/>
</dbReference>
<dbReference type="CDD" id="cd00087">
    <property type="entry name" value="FReD"/>
    <property type="match status" value="1"/>
</dbReference>
<dbReference type="Gene3D" id="3.90.215.10">
    <property type="entry name" value="Gamma Fibrinogen, chain A, domain 1"/>
    <property type="match status" value="1"/>
</dbReference>
<organism evidence="4 5">
    <name type="scientific">Elysia marginata</name>
    <dbReference type="NCBI Taxonomy" id="1093978"/>
    <lineage>
        <taxon>Eukaryota</taxon>
        <taxon>Metazoa</taxon>
        <taxon>Spiralia</taxon>
        <taxon>Lophotrochozoa</taxon>
        <taxon>Mollusca</taxon>
        <taxon>Gastropoda</taxon>
        <taxon>Heterobranchia</taxon>
        <taxon>Euthyneura</taxon>
        <taxon>Panpulmonata</taxon>
        <taxon>Sacoglossa</taxon>
        <taxon>Placobranchoidea</taxon>
        <taxon>Plakobranchidae</taxon>
        <taxon>Elysia</taxon>
    </lineage>
</organism>
<dbReference type="Pfam" id="PF00147">
    <property type="entry name" value="Fibrinogen_C"/>
    <property type="match status" value="1"/>
</dbReference>
<evidence type="ECO:0000259" key="3">
    <source>
        <dbReference type="PROSITE" id="PS51406"/>
    </source>
</evidence>
<dbReference type="PROSITE" id="PS00514">
    <property type="entry name" value="FIBRINOGEN_C_1"/>
    <property type="match status" value="1"/>
</dbReference>
<sequence>MTRVAFSALWLSLLIGPAVSSSDLAFTLSPANPNLPGTSDSCGVLLCETPSLGEQRNITSMSVYKAVSQSLTGSDSTKPGNLSSLAFVSPSQPSVEQNSNGVKVSGSLKNGQASLRVELSKQTDCLTEYTCEVQAVDSEGKELITSYRLLQTQVYNNGKRLNKYLTSFLLTRFVSLFQRLDVKLATHELYLKEKLNSVEGRTVYLQKEVTDIIHQKLQAMENSSAKMEAQVETQVNSVETRLNSVEDAFENQTASMQNELTEKIDLIQEPSENNVTITYETIDEKFSQLNTRLDFFDAGLILHKVLETIDDRVDMHFETAFNASGKVGGTINKTADLLTSMISYNSNFKDDLMNRYKDMFDNVSIGFVDLALFQGENLTATVENSLRDFNDRLLIGSDRIKSKMNHSLAKYTNYFRTLKTGLVSAFDVEISKPALVESVTPELCKKNTPVLQQEPSAPYPLIYASDIVGLNTPILCDTQTDGGGWIVIQRRSTGLTDFQQNWETYKKGFGARHSDFWLGLENIHAITSSGRYELRVDLEYKGKSKYAIYRKFAVGSETYRYNLTVGSYWGTAGDSLRYHNGQRFTTFDRDNDKYSEGNCAVDYLGAWWYENCHHANLNGKWQADISKGPRWKRFTRSKPATFTEMKIRRLG</sequence>
<keyword evidence="5" id="KW-1185">Reference proteome</keyword>
<protein>
    <submittedName>
        <fullName evidence="4">Fibrinogen related protein 12.1</fullName>
    </submittedName>
</protein>
<keyword evidence="2" id="KW-0732">Signal</keyword>
<dbReference type="PANTHER" id="PTHR19143">
    <property type="entry name" value="FIBRINOGEN/TENASCIN/ANGIOPOEITIN"/>
    <property type="match status" value="1"/>
</dbReference>
<evidence type="ECO:0000313" key="5">
    <source>
        <dbReference type="Proteomes" id="UP000762676"/>
    </source>
</evidence>
<dbReference type="PROSITE" id="PS51406">
    <property type="entry name" value="FIBRINOGEN_C_2"/>
    <property type="match status" value="1"/>
</dbReference>
<dbReference type="SUPFAM" id="SSF56496">
    <property type="entry name" value="Fibrinogen C-terminal domain-like"/>
    <property type="match status" value="1"/>
</dbReference>